<feature type="region of interest" description="Disordered" evidence="1">
    <location>
        <begin position="372"/>
        <end position="394"/>
    </location>
</feature>
<accession>A0A0D2PCS4</accession>
<evidence type="ECO:0000256" key="1">
    <source>
        <dbReference type="SAM" id="MobiDB-lite"/>
    </source>
</evidence>
<feature type="compositionally biased region" description="Low complexity" evidence="1">
    <location>
        <begin position="178"/>
        <end position="193"/>
    </location>
</feature>
<reference evidence="3" key="1">
    <citation type="submission" date="2014-04" db="EMBL/GenBank/DDBJ databases">
        <title>Evolutionary Origins and Diversification of the Mycorrhizal Mutualists.</title>
        <authorList>
            <consortium name="DOE Joint Genome Institute"/>
            <consortium name="Mycorrhizal Genomics Consortium"/>
            <person name="Kohler A."/>
            <person name="Kuo A."/>
            <person name="Nagy L.G."/>
            <person name="Floudas D."/>
            <person name="Copeland A."/>
            <person name="Barry K.W."/>
            <person name="Cichocki N."/>
            <person name="Veneault-Fourrey C."/>
            <person name="LaButti K."/>
            <person name="Lindquist E.A."/>
            <person name="Lipzen A."/>
            <person name="Lundell T."/>
            <person name="Morin E."/>
            <person name="Murat C."/>
            <person name="Riley R."/>
            <person name="Ohm R."/>
            <person name="Sun H."/>
            <person name="Tunlid A."/>
            <person name="Henrissat B."/>
            <person name="Grigoriev I.V."/>
            <person name="Hibbett D.S."/>
            <person name="Martin F."/>
        </authorList>
    </citation>
    <scope>NUCLEOTIDE SEQUENCE [LARGE SCALE GENOMIC DNA]</scope>
    <source>
        <strain evidence="3">FD-334 SS-4</strain>
    </source>
</reference>
<organism evidence="2 3">
    <name type="scientific">Hypholoma sublateritium (strain FD-334 SS-4)</name>
    <dbReference type="NCBI Taxonomy" id="945553"/>
    <lineage>
        <taxon>Eukaryota</taxon>
        <taxon>Fungi</taxon>
        <taxon>Dikarya</taxon>
        <taxon>Basidiomycota</taxon>
        <taxon>Agaricomycotina</taxon>
        <taxon>Agaricomycetes</taxon>
        <taxon>Agaricomycetidae</taxon>
        <taxon>Agaricales</taxon>
        <taxon>Agaricineae</taxon>
        <taxon>Strophariaceae</taxon>
        <taxon>Hypholoma</taxon>
    </lineage>
</organism>
<evidence type="ECO:0000313" key="2">
    <source>
        <dbReference type="EMBL" id="KJA18065.1"/>
    </source>
</evidence>
<proteinExistence type="predicted"/>
<evidence type="ECO:0000313" key="3">
    <source>
        <dbReference type="Proteomes" id="UP000054270"/>
    </source>
</evidence>
<dbReference type="Proteomes" id="UP000054270">
    <property type="component" value="Unassembled WGS sequence"/>
</dbReference>
<feature type="compositionally biased region" description="Low complexity" evidence="1">
    <location>
        <begin position="261"/>
        <end position="274"/>
    </location>
</feature>
<keyword evidence="3" id="KW-1185">Reference proteome</keyword>
<sequence length="457" mass="47913">MEGSRTGSPVPGHAPAHGYTQHHQGHGFGFGYHPPPPERAPVSPWSMNFRRASPPVSAQGSSSYFPAVPSPPPSSPALGGVSARPAYCYSTTTTSSLYMTATPAPTSPVSAGGVSPTIHAPTALAYSISSSSNSSTSSTSSAGRAPSGLSHLTHLLPARPKPQRVRPRFDFLPLLETPPSSVPSSALSSVAPSRAESPVPTSTTSDVDEGKSPCGETTPTDPDAEHEFPHALHDDCSMSSSEAETDGDGDGAPPTPSLTNASLDSSPRSRASSLEPREGDFAHLVRVPAQYGVHGQEKEKTRARSVERFARAPDGEPTERRRPASVSRERGADGRRYDVVPTRGCTSAGGSRQVSRERTQVSAATMFSAAYVPFRTHPPPPPPPAEAKPRAKKRNFIVVNDMEIELDDEDDEVADAAQEKGAQPPADTALSETRIPSGLSENGHDAAATPHASPVRA</sequence>
<feature type="compositionally biased region" description="Basic and acidic residues" evidence="1">
    <location>
        <begin position="223"/>
        <end position="236"/>
    </location>
</feature>
<feature type="region of interest" description="Disordered" evidence="1">
    <location>
        <begin position="407"/>
        <end position="457"/>
    </location>
</feature>
<feature type="compositionally biased region" description="Low complexity" evidence="1">
    <location>
        <begin position="128"/>
        <end position="141"/>
    </location>
</feature>
<gene>
    <name evidence="2" type="ORF">HYPSUDRAFT_971293</name>
</gene>
<feature type="compositionally biased region" description="Pro residues" evidence="1">
    <location>
        <begin position="376"/>
        <end position="386"/>
    </location>
</feature>
<dbReference type="EMBL" id="KN817594">
    <property type="protein sequence ID" value="KJA18065.1"/>
    <property type="molecule type" value="Genomic_DNA"/>
</dbReference>
<feature type="compositionally biased region" description="Polar residues" evidence="1">
    <location>
        <begin position="344"/>
        <end position="353"/>
    </location>
</feature>
<dbReference type="AlphaFoldDB" id="A0A0D2PCS4"/>
<feature type="region of interest" description="Disordered" evidence="1">
    <location>
        <begin position="1"/>
        <end position="80"/>
    </location>
</feature>
<name>A0A0D2PCS4_HYPSF</name>
<feature type="compositionally biased region" description="Basic and acidic residues" evidence="1">
    <location>
        <begin position="295"/>
        <end position="338"/>
    </location>
</feature>
<dbReference type="STRING" id="945553.A0A0D2PCS4"/>
<protein>
    <submittedName>
        <fullName evidence="2">Uncharacterized protein</fullName>
    </submittedName>
</protein>
<feature type="region of interest" description="Disordered" evidence="1">
    <location>
        <begin position="128"/>
        <end position="360"/>
    </location>
</feature>